<gene>
    <name evidence="2" type="ORF">SO802_026366</name>
</gene>
<dbReference type="PANTHER" id="PTHR33240">
    <property type="entry name" value="OS08G0508500 PROTEIN"/>
    <property type="match status" value="1"/>
</dbReference>
<reference evidence="2 3" key="1">
    <citation type="submission" date="2024-01" db="EMBL/GenBank/DDBJ databases">
        <title>A telomere-to-telomere, gap-free genome of sweet tea (Lithocarpus litseifolius).</title>
        <authorList>
            <person name="Zhou J."/>
        </authorList>
    </citation>
    <scope>NUCLEOTIDE SEQUENCE [LARGE SCALE GENOMIC DNA]</scope>
    <source>
        <strain evidence="2">Zhou-2022a</strain>
        <tissue evidence="2">Leaf</tissue>
    </source>
</reference>
<dbReference type="Gene3D" id="2.40.70.10">
    <property type="entry name" value="Acid Proteases"/>
    <property type="match status" value="1"/>
</dbReference>
<dbReference type="InterPro" id="IPR021109">
    <property type="entry name" value="Peptidase_aspartic_dom_sf"/>
</dbReference>
<protein>
    <submittedName>
        <fullName evidence="2">Uncharacterized protein</fullName>
    </submittedName>
</protein>
<dbReference type="Proteomes" id="UP001459277">
    <property type="component" value="Unassembled WGS sequence"/>
</dbReference>
<feature type="compositionally biased region" description="Polar residues" evidence="1">
    <location>
        <begin position="34"/>
        <end position="47"/>
    </location>
</feature>
<name>A0AAW2BZF1_9ROSI</name>
<feature type="region of interest" description="Disordered" evidence="1">
    <location>
        <begin position="1"/>
        <end position="47"/>
    </location>
</feature>
<dbReference type="AlphaFoldDB" id="A0AAW2BZF1"/>
<dbReference type="SUPFAM" id="SSF50630">
    <property type="entry name" value="Acid proteases"/>
    <property type="match status" value="1"/>
</dbReference>
<feature type="compositionally biased region" description="Basic and acidic residues" evidence="1">
    <location>
        <begin position="22"/>
        <end position="33"/>
    </location>
</feature>
<dbReference type="PANTHER" id="PTHR33240:SF15">
    <property type="entry name" value="GAG-PRO-LIKE PROTEIN"/>
    <property type="match status" value="1"/>
</dbReference>
<sequence length="280" mass="31668">MSRSSEVTSESSVSAHMESGNEESHSSRCEYTSDKPSGSEQKLSTYSPLEEEKVVETLLDENMEVGYSDHRRPLYLAASINQIPIKRALVDIGTSVNLIPLSTLQAAGMLEGKIRGCPMEVMGFGRGGEYIMGHIQLWLKDGPIAFLARFHVVKIEVSYHILLGRPWLHKHQLVPSTYHQCMKGSLNGRIIRIAANLPPFEPAKAHLVETMFYDEWAPSSESLVSKPQGTFVPRWEDIQDDLELDLRELLKWRKKRKEARPFLSQVICHVASRFEHLTIG</sequence>
<proteinExistence type="predicted"/>
<evidence type="ECO:0000313" key="3">
    <source>
        <dbReference type="Proteomes" id="UP001459277"/>
    </source>
</evidence>
<evidence type="ECO:0000256" key="1">
    <source>
        <dbReference type="SAM" id="MobiDB-lite"/>
    </source>
</evidence>
<evidence type="ECO:0000313" key="2">
    <source>
        <dbReference type="EMBL" id="KAK9991381.1"/>
    </source>
</evidence>
<accession>A0AAW2BZF1</accession>
<comment type="caution">
    <text evidence="2">The sequence shown here is derived from an EMBL/GenBank/DDBJ whole genome shotgun (WGS) entry which is preliminary data.</text>
</comment>
<feature type="compositionally biased region" description="Low complexity" evidence="1">
    <location>
        <begin position="1"/>
        <end position="14"/>
    </location>
</feature>
<keyword evidence="3" id="KW-1185">Reference proteome</keyword>
<organism evidence="2 3">
    <name type="scientific">Lithocarpus litseifolius</name>
    <dbReference type="NCBI Taxonomy" id="425828"/>
    <lineage>
        <taxon>Eukaryota</taxon>
        <taxon>Viridiplantae</taxon>
        <taxon>Streptophyta</taxon>
        <taxon>Embryophyta</taxon>
        <taxon>Tracheophyta</taxon>
        <taxon>Spermatophyta</taxon>
        <taxon>Magnoliopsida</taxon>
        <taxon>eudicotyledons</taxon>
        <taxon>Gunneridae</taxon>
        <taxon>Pentapetalae</taxon>
        <taxon>rosids</taxon>
        <taxon>fabids</taxon>
        <taxon>Fagales</taxon>
        <taxon>Fagaceae</taxon>
        <taxon>Lithocarpus</taxon>
    </lineage>
</organism>
<dbReference type="CDD" id="cd00303">
    <property type="entry name" value="retropepsin_like"/>
    <property type="match status" value="1"/>
</dbReference>
<dbReference type="EMBL" id="JAZDWU010000009">
    <property type="protein sequence ID" value="KAK9991381.1"/>
    <property type="molecule type" value="Genomic_DNA"/>
</dbReference>